<dbReference type="Proteomes" id="UP000177165">
    <property type="component" value="Unassembled WGS sequence"/>
</dbReference>
<dbReference type="PANTHER" id="PTHR11851">
    <property type="entry name" value="METALLOPROTEASE"/>
    <property type="match status" value="1"/>
</dbReference>
<proteinExistence type="inferred from homology"/>
<dbReference type="GO" id="GO:0046872">
    <property type="term" value="F:metal ion binding"/>
    <property type="evidence" value="ECO:0007669"/>
    <property type="project" value="InterPro"/>
</dbReference>
<dbReference type="PROSITE" id="PS00143">
    <property type="entry name" value="INSULINASE"/>
    <property type="match status" value="1"/>
</dbReference>
<dbReference type="PANTHER" id="PTHR11851:SF49">
    <property type="entry name" value="MITOCHONDRIAL-PROCESSING PEPTIDASE SUBUNIT ALPHA"/>
    <property type="match status" value="1"/>
</dbReference>
<evidence type="ECO:0000259" key="4">
    <source>
        <dbReference type="Pfam" id="PF05193"/>
    </source>
</evidence>
<dbReference type="InterPro" id="IPR011249">
    <property type="entry name" value="Metalloenz_LuxS/M16"/>
</dbReference>
<dbReference type="STRING" id="1798540.A3B74_04400"/>
<comment type="similarity">
    <text evidence="1 2">Belongs to the peptidase M16 family.</text>
</comment>
<protein>
    <recommendedName>
        <fullName evidence="7">Peptidase M16</fullName>
    </recommendedName>
</protein>
<evidence type="ECO:0000256" key="2">
    <source>
        <dbReference type="RuleBase" id="RU004447"/>
    </source>
</evidence>
<reference evidence="5 6" key="1">
    <citation type="journal article" date="2016" name="Nat. Commun.">
        <title>Thousands of microbial genomes shed light on interconnected biogeochemical processes in an aquifer system.</title>
        <authorList>
            <person name="Anantharaman K."/>
            <person name="Brown C.T."/>
            <person name="Hug L.A."/>
            <person name="Sharon I."/>
            <person name="Castelle C.J."/>
            <person name="Probst A.J."/>
            <person name="Thomas B.C."/>
            <person name="Singh A."/>
            <person name="Wilkins M.J."/>
            <person name="Karaoz U."/>
            <person name="Brodie E.L."/>
            <person name="Williams K.H."/>
            <person name="Hubbard S.S."/>
            <person name="Banfield J.F."/>
        </authorList>
    </citation>
    <scope>NUCLEOTIDE SEQUENCE [LARGE SCALE GENOMIC DNA]</scope>
</reference>
<dbReference type="EMBL" id="MHKB01000013">
    <property type="protein sequence ID" value="OGY78594.1"/>
    <property type="molecule type" value="Genomic_DNA"/>
</dbReference>
<dbReference type="AlphaFoldDB" id="A0A1G2ANU6"/>
<dbReference type="Pfam" id="PF05193">
    <property type="entry name" value="Peptidase_M16_C"/>
    <property type="match status" value="1"/>
</dbReference>
<gene>
    <name evidence="5" type="ORF">A3B74_04400</name>
</gene>
<evidence type="ECO:0000313" key="5">
    <source>
        <dbReference type="EMBL" id="OGY78594.1"/>
    </source>
</evidence>
<dbReference type="InterPro" id="IPR001431">
    <property type="entry name" value="Pept_M16_Zn_BS"/>
</dbReference>
<dbReference type="InterPro" id="IPR050361">
    <property type="entry name" value="MPP/UQCRC_Complex"/>
</dbReference>
<evidence type="ECO:0000256" key="1">
    <source>
        <dbReference type="ARBA" id="ARBA00007261"/>
    </source>
</evidence>
<comment type="caution">
    <text evidence="5">The sequence shown here is derived from an EMBL/GenBank/DDBJ whole genome shotgun (WGS) entry which is preliminary data.</text>
</comment>
<dbReference type="GO" id="GO:0004222">
    <property type="term" value="F:metalloendopeptidase activity"/>
    <property type="evidence" value="ECO:0007669"/>
    <property type="project" value="InterPro"/>
</dbReference>
<dbReference type="Pfam" id="PF00675">
    <property type="entry name" value="Peptidase_M16"/>
    <property type="match status" value="1"/>
</dbReference>
<sequence length="422" mass="48794">MYQKHTLPNGVRIITAPLHETNAVTVLIMFKVGSRYETQSNNGISHFLEHLFFKGTKRRPSTLEISKALDGVGAEYNAFTSKDYTGYYIKLQHQKFELALDILSDILFDSLFLPKEIERERGVIIEEINMYDDNPMANVEEQLERIMYGDHPLGWSIAGPKKTIHKITRPQILTYRRDHYHADNTIITIAGKIPVHTLGLVKKYFGGNKFPKKDGVVFQKVQIQQRSLRIKAKYKKTEQYHIALGWPAYHYTHHDLDALKILMTILGGNMSSRLFIGIRERLGLCYFIRGSVSPYEDVGNIVIQAGVDKRRIREAIAAILEEVKKIRDKGVTKEELNKAVDFIKGKVILELEDSESLASWVVRQEMFHGKILTPSQKFQEYDRLNREDILRVANDIFHPERINLAYIGPERNKKIFENLLHF</sequence>
<dbReference type="InterPro" id="IPR011765">
    <property type="entry name" value="Pept_M16_N"/>
</dbReference>
<name>A0A1G2ANU6_9BACT</name>
<evidence type="ECO:0000313" key="6">
    <source>
        <dbReference type="Proteomes" id="UP000177165"/>
    </source>
</evidence>
<dbReference type="InterPro" id="IPR007863">
    <property type="entry name" value="Peptidase_M16_C"/>
</dbReference>
<feature type="domain" description="Peptidase M16 C-terminal" evidence="4">
    <location>
        <begin position="166"/>
        <end position="340"/>
    </location>
</feature>
<evidence type="ECO:0008006" key="7">
    <source>
        <dbReference type="Google" id="ProtNLM"/>
    </source>
</evidence>
<organism evidence="5 6">
    <name type="scientific">Candidatus Kerfeldbacteria bacterium RIFCSPHIGHO2_02_FULL_42_14</name>
    <dbReference type="NCBI Taxonomy" id="1798540"/>
    <lineage>
        <taxon>Bacteria</taxon>
        <taxon>Candidatus Kerfeldiibacteriota</taxon>
    </lineage>
</organism>
<evidence type="ECO:0000259" key="3">
    <source>
        <dbReference type="Pfam" id="PF00675"/>
    </source>
</evidence>
<dbReference type="GO" id="GO:0006508">
    <property type="term" value="P:proteolysis"/>
    <property type="evidence" value="ECO:0007669"/>
    <property type="project" value="InterPro"/>
</dbReference>
<feature type="domain" description="Peptidase M16 N-terminal" evidence="3">
    <location>
        <begin position="13"/>
        <end position="161"/>
    </location>
</feature>
<accession>A0A1G2ANU6</accession>
<dbReference type="Gene3D" id="3.30.830.10">
    <property type="entry name" value="Metalloenzyme, LuxS/M16 peptidase-like"/>
    <property type="match status" value="2"/>
</dbReference>
<dbReference type="SUPFAM" id="SSF63411">
    <property type="entry name" value="LuxS/MPP-like metallohydrolase"/>
    <property type="match status" value="2"/>
</dbReference>